<feature type="chain" id="PRO_5044806676" evidence="1">
    <location>
        <begin position="19"/>
        <end position="247"/>
    </location>
</feature>
<dbReference type="EMBL" id="JBICBT010000180">
    <property type="protein sequence ID" value="KAL3121642.1"/>
    <property type="molecule type" value="Genomic_DNA"/>
</dbReference>
<organism evidence="2 3">
    <name type="scientific">Heterodera trifolii</name>
    <dbReference type="NCBI Taxonomy" id="157864"/>
    <lineage>
        <taxon>Eukaryota</taxon>
        <taxon>Metazoa</taxon>
        <taxon>Ecdysozoa</taxon>
        <taxon>Nematoda</taxon>
        <taxon>Chromadorea</taxon>
        <taxon>Rhabditida</taxon>
        <taxon>Tylenchina</taxon>
        <taxon>Tylenchomorpha</taxon>
        <taxon>Tylenchoidea</taxon>
        <taxon>Heteroderidae</taxon>
        <taxon>Heteroderinae</taxon>
        <taxon>Heterodera</taxon>
    </lineage>
</organism>
<evidence type="ECO:0000313" key="2">
    <source>
        <dbReference type="EMBL" id="KAL3121642.1"/>
    </source>
</evidence>
<sequence>MFFAIYCCCSFFIILCSSTVFFAVGQPNTLTTTAAAERAAEDSNANREGIFPGPMTSTFCEHYAELALCQLRSQLAQLGHLIDLTTEEIVFLAGDGANVAPSSTGDGPILIPTDAMPNAQKRAIPVFDAVPSAEKRAIPVADPVLGQLTSVLSSSPYYGTQRQHFVPNGWHGWMFGLRRAGKIFGTTTTSDAEVAAMSAQQQKGRKASSGTLRIVPIPTEPIGADQQRKEQRRRAIGAMLRQLFKLA</sequence>
<feature type="signal peptide" evidence="1">
    <location>
        <begin position="1"/>
        <end position="18"/>
    </location>
</feature>
<evidence type="ECO:0000313" key="3">
    <source>
        <dbReference type="Proteomes" id="UP001620626"/>
    </source>
</evidence>
<comment type="caution">
    <text evidence="2">The sequence shown here is derived from an EMBL/GenBank/DDBJ whole genome shotgun (WGS) entry which is preliminary data.</text>
</comment>
<accession>A0ABD2M2A3</accession>
<dbReference type="Proteomes" id="UP001620626">
    <property type="component" value="Unassembled WGS sequence"/>
</dbReference>
<gene>
    <name evidence="2" type="ORF">niasHT_006148</name>
</gene>
<keyword evidence="3" id="KW-1185">Reference proteome</keyword>
<dbReference type="AlphaFoldDB" id="A0ABD2M2A3"/>
<evidence type="ECO:0000256" key="1">
    <source>
        <dbReference type="SAM" id="SignalP"/>
    </source>
</evidence>
<keyword evidence="1" id="KW-0732">Signal</keyword>
<protein>
    <submittedName>
        <fullName evidence="2">Uncharacterized protein</fullName>
    </submittedName>
</protein>
<proteinExistence type="predicted"/>
<reference evidence="2 3" key="1">
    <citation type="submission" date="2024-10" db="EMBL/GenBank/DDBJ databases">
        <authorList>
            <person name="Kim D."/>
        </authorList>
    </citation>
    <scope>NUCLEOTIDE SEQUENCE [LARGE SCALE GENOMIC DNA]</scope>
    <source>
        <strain evidence="2">BH-2024</strain>
    </source>
</reference>
<name>A0ABD2M2A3_9BILA</name>